<dbReference type="Pfam" id="PF00078">
    <property type="entry name" value="RVT_1"/>
    <property type="match status" value="1"/>
</dbReference>
<protein>
    <recommendedName>
        <fullName evidence="1">Reverse transcriptase domain-containing protein</fullName>
    </recommendedName>
</protein>
<proteinExistence type="predicted"/>
<dbReference type="GO" id="GO:0071897">
    <property type="term" value="P:DNA biosynthetic process"/>
    <property type="evidence" value="ECO:0007669"/>
    <property type="project" value="UniProtKB-ARBA"/>
</dbReference>
<organism evidence="2 3">
    <name type="scientific">Pieris macdunnoughi</name>
    <dbReference type="NCBI Taxonomy" id="345717"/>
    <lineage>
        <taxon>Eukaryota</taxon>
        <taxon>Metazoa</taxon>
        <taxon>Ecdysozoa</taxon>
        <taxon>Arthropoda</taxon>
        <taxon>Hexapoda</taxon>
        <taxon>Insecta</taxon>
        <taxon>Pterygota</taxon>
        <taxon>Neoptera</taxon>
        <taxon>Endopterygota</taxon>
        <taxon>Lepidoptera</taxon>
        <taxon>Glossata</taxon>
        <taxon>Ditrysia</taxon>
        <taxon>Papilionoidea</taxon>
        <taxon>Pieridae</taxon>
        <taxon>Pierinae</taxon>
        <taxon>Pieris</taxon>
    </lineage>
</organism>
<gene>
    <name evidence="2" type="ORF">PMACD_LOCUS667</name>
</gene>
<dbReference type="Proteomes" id="UP000663880">
    <property type="component" value="Unassembled WGS sequence"/>
</dbReference>
<evidence type="ECO:0000313" key="2">
    <source>
        <dbReference type="EMBL" id="CAF4750817.1"/>
    </source>
</evidence>
<dbReference type="CDD" id="cd01650">
    <property type="entry name" value="RT_nLTR_like"/>
    <property type="match status" value="1"/>
</dbReference>
<dbReference type="AlphaFoldDB" id="A0A821LGR2"/>
<sequence length="597" mass="67835">MDKVKATWKIINEESGKTSDKRTDYMLKVKGKLIKSDPEVASSFEEFFTNVPLNTTKSLDSSPAAAISLLEKCVPECNIKFQFKHITCNDIVKTFKLINLKKSKDIWGMSTVILNSVINVIGSELSIIFNRCIDCGVFPDEMKLSKITPLFKAGSESDPSNFRPVSVLPALSKVIEKIMLDQLSLHFNKNKLLHNKQYGFTKGRSTIDAGVKLISDIFNAWEESYDGVGVFCDLSKAFDCVHPDILVGKLQHYGVDGKASSLMNSYLKGRIQRVHVNGVTSPGSQVSMGVPQGSILGPFLFLIYINDLPFFVNEVHEMVLFADDTSLLFKVNRNNVLLDDVNNSISRIVNWFNVNNLLLNENKTKCIRFTTTSVKRDIGNLKIKDSELNFVDKTVFLGITIDSKLQWGPHIETLLNRLSSAAYAVKKIRQFTDEDTAKIVYHSYFHSVMSYGILLWGAAAEVQSIFVLQKRAVRGICCVSPRESVRNKFKELNIMTLSGQYILEALLYVQKNINDFKTNGDFHQYNTRNRTNLSVRPTRLQKINHSLYGNCIRFYNKLPSEIRELSLNKFKALVKRKLINKAFYKFEDYLNDPNPWD</sequence>
<dbReference type="SUPFAM" id="SSF56672">
    <property type="entry name" value="DNA/RNA polymerases"/>
    <property type="match status" value="1"/>
</dbReference>
<evidence type="ECO:0000313" key="3">
    <source>
        <dbReference type="Proteomes" id="UP000663880"/>
    </source>
</evidence>
<dbReference type="PANTHER" id="PTHR33332">
    <property type="entry name" value="REVERSE TRANSCRIPTASE DOMAIN-CONTAINING PROTEIN"/>
    <property type="match status" value="1"/>
</dbReference>
<dbReference type="InterPro" id="IPR000477">
    <property type="entry name" value="RT_dom"/>
</dbReference>
<evidence type="ECO:0000259" key="1">
    <source>
        <dbReference type="PROSITE" id="PS50878"/>
    </source>
</evidence>
<dbReference type="PROSITE" id="PS50878">
    <property type="entry name" value="RT_POL"/>
    <property type="match status" value="1"/>
</dbReference>
<comment type="caution">
    <text evidence="2">The sequence shown here is derived from an EMBL/GenBank/DDBJ whole genome shotgun (WGS) entry which is preliminary data.</text>
</comment>
<reference evidence="2" key="1">
    <citation type="submission" date="2021-02" db="EMBL/GenBank/DDBJ databases">
        <authorList>
            <person name="Steward A R."/>
        </authorList>
    </citation>
    <scope>NUCLEOTIDE SEQUENCE</scope>
</reference>
<name>A0A821LGR2_9NEOP</name>
<keyword evidence="3" id="KW-1185">Reference proteome</keyword>
<dbReference type="EMBL" id="CAJOBZ010000001">
    <property type="protein sequence ID" value="CAF4750817.1"/>
    <property type="molecule type" value="Genomic_DNA"/>
</dbReference>
<dbReference type="OrthoDB" id="414730at2759"/>
<dbReference type="InterPro" id="IPR043502">
    <property type="entry name" value="DNA/RNA_pol_sf"/>
</dbReference>
<accession>A0A821LGR2</accession>
<feature type="domain" description="Reverse transcriptase" evidence="1">
    <location>
        <begin position="131"/>
        <end position="401"/>
    </location>
</feature>